<evidence type="ECO:0000256" key="1">
    <source>
        <dbReference type="ARBA" id="ARBA00008720"/>
    </source>
</evidence>
<dbReference type="EMBL" id="RXIA01000003">
    <property type="protein sequence ID" value="RVU71627.1"/>
    <property type="molecule type" value="Genomic_DNA"/>
</dbReference>
<dbReference type="PANTHER" id="PTHR40083:SF1">
    <property type="entry name" value="UPF0122 PROTEIN YLXM"/>
    <property type="match status" value="1"/>
</dbReference>
<evidence type="ECO:0000313" key="4">
    <source>
        <dbReference type="EMBL" id="RVU71627.1"/>
    </source>
</evidence>
<comment type="caution">
    <text evidence="4">The sequence shown here is derived from an EMBL/GenBank/DDBJ whole genome shotgun (WGS) entry which is preliminary data.</text>
</comment>
<evidence type="ECO:0000313" key="5">
    <source>
        <dbReference type="Proteomes" id="UP000288291"/>
    </source>
</evidence>
<reference evidence="4 5" key="1">
    <citation type="submission" date="2018-12" db="EMBL/GenBank/DDBJ databases">
        <authorList>
            <person name="Meng J."/>
        </authorList>
    </citation>
    <scope>NUCLEOTIDE SEQUENCE [LARGE SCALE GENOMIC DNA]</scope>
    <source>
        <strain evidence="4 5">HT111-2</strain>
    </source>
</reference>
<dbReference type="AlphaFoldDB" id="A0A437SXT4"/>
<dbReference type="InterPro" id="IPR007394">
    <property type="entry name" value="UPF0122"/>
</dbReference>
<dbReference type="SUPFAM" id="SSF88659">
    <property type="entry name" value="Sigma3 and sigma4 domains of RNA polymerase sigma factors"/>
    <property type="match status" value="1"/>
</dbReference>
<organism evidence="4 5">
    <name type="scientific">Lactobacillus xujianguonis</name>
    <dbReference type="NCBI Taxonomy" id="2495899"/>
    <lineage>
        <taxon>Bacteria</taxon>
        <taxon>Bacillati</taxon>
        <taxon>Bacillota</taxon>
        <taxon>Bacilli</taxon>
        <taxon>Lactobacillales</taxon>
        <taxon>Lactobacillaceae</taxon>
        <taxon>Lactobacillus</taxon>
    </lineage>
</organism>
<dbReference type="NCBIfam" id="NF045758">
    <property type="entry name" value="YlxM"/>
    <property type="match status" value="1"/>
</dbReference>
<comment type="function">
    <text evidence="2 3">Might take part in the signal recognition particle (SRP) pathway. This is inferred from the conservation of its genetic proximity to ftsY/ffh. May be a regulatory protein.</text>
</comment>
<protein>
    <recommendedName>
        <fullName evidence="3">UPF0122 protein EJK17_01250</fullName>
    </recommendedName>
</protein>
<keyword evidence="5" id="KW-1185">Reference proteome</keyword>
<dbReference type="HAMAP" id="MF_00245">
    <property type="entry name" value="UPF0122"/>
    <property type="match status" value="1"/>
</dbReference>
<name>A0A437SXT4_9LACO</name>
<dbReference type="Pfam" id="PF04297">
    <property type="entry name" value="UPF0122"/>
    <property type="match status" value="1"/>
</dbReference>
<evidence type="ECO:0000256" key="2">
    <source>
        <dbReference type="ARBA" id="ARBA00024764"/>
    </source>
</evidence>
<accession>A0A437SXT4</accession>
<evidence type="ECO:0000256" key="3">
    <source>
        <dbReference type="HAMAP-Rule" id="MF_00245"/>
    </source>
</evidence>
<dbReference type="InterPro" id="IPR054831">
    <property type="entry name" value="UPF0122_fam_protein"/>
</dbReference>
<proteinExistence type="inferred from homology"/>
<dbReference type="Gene3D" id="1.10.10.10">
    <property type="entry name" value="Winged helix-like DNA-binding domain superfamily/Winged helix DNA-binding domain"/>
    <property type="match status" value="1"/>
</dbReference>
<dbReference type="RefSeq" id="WP_103660987.1">
    <property type="nucleotide sequence ID" value="NZ_ML136872.1"/>
</dbReference>
<dbReference type="PANTHER" id="PTHR40083">
    <property type="entry name" value="UPF0122 PROTEIN CBO2450/CLC_2298"/>
    <property type="match status" value="1"/>
</dbReference>
<comment type="similarity">
    <text evidence="1 3">Belongs to the UPF0122 family.</text>
</comment>
<dbReference type="InterPro" id="IPR036388">
    <property type="entry name" value="WH-like_DNA-bd_sf"/>
</dbReference>
<dbReference type="Proteomes" id="UP000288291">
    <property type="component" value="Unassembled WGS sequence"/>
</dbReference>
<gene>
    <name evidence="4" type="ORF">EJK17_01250</name>
</gene>
<dbReference type="InterPro" id="IPR013324">
    <property type="entry name" value="RNA_pol_sigma_r3/r4-like"/>
</dbReference>
<sequence length="113" mass="13079">MDELTKNEKLGDLYAYYGSLLTQGQQDYFEDYYYNDLSLGEIAANHEVSRQAVYDNLKRSSKILENYESKLHMKQDYDKIENSLADAVLAIDNNDQQVAKAELVKLLNKMRGE</sequence>